<accession>A0A1J5SIB8</accession>
<proteinExistence type="predicted"/>
<dbReference type="InterPro" id="IPR042184">
    <property type="entry name" value="YqeY/Aim41_N"/>
</dbReference>
<dbReference type="PANTHER" id="PTHR28055:SF1">
    <property type="entry name" value="ALTERED INHERITANCE OF MITOCHONDRIA PROTEIN 41, MITOCHONDRIAL"/>
    <property type="match status" value="1"/>
</dbReference>
<dbReference type="SUPFAM" id="SSF89095">
    <property type="entry name" value="GatB/YqeY motif"/>
    <property type="match status" value="1"/>
</dbReference>
<dbReference type="InterPro" id="IPR003789">
    <property type="entry name" value="Asn/Gln_tRNA_amidoTrase-B-like"/>
</dbReference>
<dbReference type="Gene3D" id="1.10.10.410">
    <property type="match status" value="1"/>
</dbReference>
<sequence length="151" mass="16704">MTNLKTRIQDDMKAAMRAKDADRLGTIRMLMAAIKQKEVDERVELDDSGVVSIIDKMIKQRRDAIGQFEAGGRHDLADKEKAEILVLEPYLPARLTGEELDREIRAVIAEVQARTPQDLGRVMGPLKARLAGRADMGQASARAKALLATPQ</sequence>
<dbReference type="GO" id="GO:0016884">
    <property type="term" value="F:carbon-nitrogen ligase activity, with glutamine as amido-N-donor"/>
    <property type="evidence" value="ECO:0007669"/>
    <property type="project" value="InterPro"/>
</dbReference>
<reference evidence="1" key="1">
    <citation type="submission" date="2016-10" db="EMBL/GenBank/DDBJ databases">
        <title>Sequence of Gallionella enrichment culture.</title>
        <authorList>
            <person name="Poehlein A."/>
            <person name="Muehling M."/>
            <person name="Daniel R."/>
        </authorList>
    </citation>
    <scope>NUCLEOTIDE SEQUENCE</scope>
</reference>
<dbReference type="Pfam" id="PF09424">
    <property type="entry name" value="YqeY"/>
    <property type="match status" value="1"/>
</dbReference>
<comment type="caution">
    <text evidence="1">The sequence shown here is derived from an EMBL/GenBank/DDBJ whole genome shotgun (WGS) entry which is preliminary data.</text>
</comment>
<dbReference type="Gene3D" id="1.10.1510.10">
    <property type="entry name" value="Uncharacterised protein YqeY/AIM41 PF09424, N-terminal domain"/>
    <property type="match status" value="1"/>
</dbReference>
<organism evidence="1">
    <name type="scientific">mine drainage metagenome</name>
    <dbReference type="NCBI Taxonomy" id="410659"/>
    <lineage>
        <taxon>unclassified sequences</taxon>
        <taxon>metagenomes</taxon>
        <taxon>ecological metagenomes</taxon>
    </lineage>
</organism>
<protein>
    <submittedName>
        <fullName evidence="1">Yqey-like protein</fullName>
    </submittedName>
</protein>
<dbReference type="PANTHER" id="PTHR28055">
    <property type="entry name" value="ALTERED INHERITANCE OF MITOCHONDRIA PROTEIN 41, MITOCHONDRIAL"/>
    <property type="match status" value="1"/>
</dbReference>
<dbReference type="AlphaFoldDB" id="A0A1J5SIB8"/>
<dbReference type="InterPro" id="IPR019004">
    <property type="entry name" value="YqeY/Aim41"/>
</dbReference>
<evidence type="ECO:0000313" key="1">
    <source>
        <dbReference type="EMBL" id="OIQ99869.1"/>
    </source>
</evidence>
<dbReference type="EMBL" id="MLJW01000101">
    <property type="protein sequence ID" value="OIQ99869.1"/>
    <property type="molecule type" value="Genomic_DNA"/>
</dbReference>
<name>A0A1J5SIB8_9ZZZZ</name>
<dbReference type="InterPro" id="IPR023168">
    <property type="entry name" value="GatB_Yqey_C_2"/>
</dbReference>
<gene>
    <name evidence="1" type="ORF">GALL_180760</name>
</gene>